<dbReference type="RefSeq" id="XP_028141819.1">
    <property type="nucleotide sequence ID" value="XM_028286018.1"/>
</dbReference>
<keyword evidence="4 6" id="KW-1133">Transmembrane helix</keyword>
<evidence type="ECO:0000256" key="1">
    <source>
        <dbReference type="ARBA" id="ARBA00004141"/>
    </source>
</evidence>
<dbReference type="GO" id="GO:0016236">
    <property type="term" value="P:macroautophagy"/>
    <property type="evidence" value="ECO:0007669"/>
    <property type="project" value="TreeGrafter"/>
</dbReference>
<protein>
    <submittedName>
        <fullName evidence="7">Etoposide-induced protein 2.4 homolog isoform X1</fullName>
    </submittedName>
</protein>
<dbReference type="GO" id="GO:0005783">
    <property type="term" value="C:endoplasmic reticulum"/>
    <property type="evidence" value="ECO:0007669"/>
    <property type="project" value="TreeGrafter"/>
</dbReference>
<evidence type="ECO:0000256" key="6">
    <source>
        <dbReference type="SAM" id="Phobius"/>
    </source>
</evidence>
<dbReference type="InterPro" id="IPR059112">
    <property type="entry name" value="CysZ/EI24"/>
</dbReference>
<sequence length="319" mass="36779">MDIQKIFYAVFRGVFDSFTGMYALIYLDKEINERKITRQSPTRLNSVRQKPIDPKEGTPLRQLKRHEESKVIKRIMQCGTLNGIIFLSSLLLFEYVFLPSVNQSLGYVYGRESFMGKRIWSWIETIVSIIFKTIWVIPLFLLSKVVNALWFQDIADSAYRHSRGRPVFSQSLSKVLADSIFSVLIQLLFLIQATAVSYIPIYMVGYTLSLAQMCMLYSLYAFEYKWFNMGWELHKRLSFIETHWPYFMGFGLPMAIVTQLSDSWVISGCVFSVLFPFFIISGNEANPILNTSGFPLHFFAPVIAISNTLFSKTIGSSKR</sequence>
<dbReference type="AlphaFoldDB" id="A0A6P7FZ24"/>
<dbReference type="PANTHER" id="PTHR21389:SF0">
    <property type="entry name" value="ETOPOSIDE-INDUCED PROTEIN 2.4 HOMOLOG"/>
    <property type="match status" value="1"/>
</dbReference>
<dbReference type="GO" id="GO:0016020">
    <property type="term" value="C:membrane"/>
    <property type="evidence" value="ECO:0007669"/>
    <property type="project" value="UniProtKB-SubCell"/>
</dbReference>
<evidence type="ECO:0000256" key="5">
    <source>
        <dbReference type="ARBA" id="ARBA00023136"/>
    </source>
</evidence>
<feature type="transmembrane region" description="Helical" evidence="6">
    <location>
        <begin position="264"/>
        <end position="282"/>
    </location>
</feature>
<reference evidence="7" key="1">
    <citation type="submission" date="2025-08" db="UniProtKB">
        <authorList>
            <consortium name="RefSeq"/>
        </authorList>
    </citation>
    <scope>IDENTIFICATION</scope>
    <source>
        <tissue evidence="7">Whole insect</tissue>
    </source>
</reference>
<comment type="similarity">
    <text evidence="2">Belongs to the EI24 family.</text>
</comment>
<evidence type="ECO:0000313" key="7">
    <source>
        <dbReference type="RefSeq" id="XP_028141819.1"/>
    </source>
</evidence>
<keyword evidence="5 6" id="KW-0472">Membrane</keyword>
<feature type="transmembrane region" description="Helical" evidence="6">
    <location>
        <begin position="201"/>
        <end position="222"/>
    </location>
</feature>
<proteinExistence type="inferred from homology"/>
<accession>A0A6P7FZ24</accession>
<dbReference type="OrthoDB" id="266518at2759"/>
<dbReference type="FunCoup" id="A0A6P7FZ24">
    <property type="interactions" value="579"/>
</dbReference>
<dbReference type="InParanoid" id="A0A6P7FZ24"/>
<organism evidence="7">
    <name type="scientific">Diabrotica virgifera virgifera</name>
    <name type="common">western corn rootworm</name>
    <dbReference type="NCBI Taxonomy" id="50390"/>
    <lineage>
        <taxon>Eukaryota</taxon>
        <taxon>Metazoa</taxon>
        <taxon>Ecdysozoa</taxon>
        <taxon>Arthropoda</taxon>
        <taxon>Hexapoda</taxon>
        <taxon>Insecta</taxon>
        <taxon>Pterygota</taxon>
        <taxon>Neoptera</taxon>
        <taxon>Endopterygota</taxon>
        <taxon>Coleoptera</taxon>
        <taxon>Polyphaga</taxon>
        <taxon>Cucujiformia</taxon>
        <taxon>Chrysomeloidea</taxon>
        <taxon>Chrysomelidae</taxon>
        <taxon>Galerucinae</taxon>
        <taxon>Diabroticina</taxon>
        <taxon>Diabroticites</taxon>
        <taxon>Diabrotica</taxon>
    </lineage>
</organism>
<evidence type="ECO:0000256" key="2">
    <source>
        <dbReference type="ARBA" id="ARBA00010970"/>
    </source>
</evidence>
<evidence type="ECO:0000256" key="4">
    <source>
        <dbReference type="ARBA" id="ARBA00022989"/>
    </source>
</evidence>
<name>A0A6P7FZ24_DIAVI</name>
<keyword evidence="3 6" id="KW-0812">Transmembrane</keyword>
<feature type="transmembrane region" description="Helical" evidence="6">
    <location>
        <begin position="79"/>
        <end position="99"/>
    </location>
</feature>
<feature type="transmembrane region" description="Helical" evidence="6">
    <location>
        <begin position="294"/>
        <end position="310"/>
    </location>
</feature>
<feature type="transmembrane region" description="Helical" evidence="6">
    <location>
        <begin position="119"/>
        <end position="142"/>
    </location>
</feature>
<dbReference type="KEGG" id="dvv:114335729"/>
<feature type="transmembrane region" description="Helical" evidence="6">
    <location>
        <begin position="175"/>
        <end position="195"/>
    </location>
</feature>
<gene>
    <name evidence="7" type="primary">LOC114335729</name>
</gene>
<dbReference type="PANTHER" id="PTHR21389">
    <property type="entry name" value="P53 INDUCED PROTEIN"/>
    <property type="match status" value="1"/>
</dbReference>
<dbReference type="Pfam" id="PF07264">
    <property type="entry name" value="EI24"/>
    <property type="match status" value="1"/>
</dbReference>
<evidence type="ECO:0000256" key="3">
    <source>
        <dbReference type="ARBA" id="ARBA00022692"/>
    </source>
</evidence>
<comment type="subcellular location">
    <subcellularLocation>
        <location evidence="1">Membrane</location>
        <topology evidence="1">Multi-pass membrane protein</topology>
    </subcellularLocation>
</comment>